<reference evidence="3" key="1">
    <citation type="submission" date="2016-10" db="EMBL/GenBank/DDBJ databases">
        <authorList>
            <person name="Varghese N."/>
            <person name="Submissions S."/>
        </authorList>
    </citation>
    <scope>NUCLEOTIDE SEQUENCE [LARGE SCALE GENOMIC DNA]</scope>
    <source>
        <strain evidence="3">DSM 28881</strain>
    </source>
</reference>
<protein>
    <recommendedName>
        <fullName evidence="1">Glycosyl transferase family 28 C-terminal domain-containing protein</fullName>
    </recommendedName>
</protein>
<dbReference type="GO" id="GO:0016758">
    <property type="term" value="F:hexosyltransferase activity"/>
    <property type="evidence" value="ECO:0007669"/>
    <property type="project" value="InterPro"/>
</dbReference>
<dbReference type="Gene3D" id="3.40.50.2000">
    <property type="entry name" value="Glycogen Phosphorylase B"/>
    <property type="match status" value="1"/>
</dbReference>
<name>A0A1I3IWP4_9FLAO</name>
<dbReference type="AlphaFoldDB" id="A0A1I3IWP4"/>
<sequence>MAKKDITDSLTFLGNAQITIMKKRILVAPLNWGIGHATRCIPIIHALIANGFEPVIASDGQALQLLSKEFEQLTFITLPAYNVKYSKSKQWFKWHMLLQLPKIRKAIRKEHALVDQIILDYDIQGIISDNRMGVNSKRVPSVFITHQLNVMSGSTTALSTFFHDRYLNKFDACWIPDFENTPNLSGKLGHDFKPKGLQLHYIGPLSRLEKEALKPKYDLMVLLSGPEPQRTLLEEQLLSDLINYKGKVVFVRGKIEAEQTVMHETPFTIYNFMQTEELQNAINRSQLIISRSGYTTIMDLAKLGKQAFFIPTPGQFEQEYLANYLDKNGTIASCSQSAFTLDQLDRVTNYSGFKSFENTIDFTHLFSLFQA</sequence>
<feature type="domain" description="Glycosyl transferase family 28 C-terminal" evidence="1">
    <location>
        <begin position="245"/>
        <end position="347"/>
    </location>
</feature>
<evidence type="ECO:0000259" key="1">
    <source>
        <dbReference type="Pfam" id="PF04101"/>
    </source>
</evidence>
<dbReference type="RefSeq" id="WP_245741067.1">
    <property type="nucleotide sequence ID" value="NZ_FORM01000001.1"/>
</dbReference>
<dbReference type="InterPro" id="IPR007235">
    <property type="entry name" value="Glyco_trans_28_C"/>
</dbReference>
<organism evidence="2 3">
    <name type="scientific">Olleya namhaensis</name>
    <dbReference type="NCBI Taxonomy" id="1144750"/>
    <lineage>
        <taxon>Bacteria</taxon>
        <taxon>Pseudomonadati</taxon>
        <taxon>Bacteroidota</taxon>
        <taxon>Flavobacteriia</taxon>
        <taxon>Flavobacteriales</taxon>
        <taxon>Flavobacteriaceae</taxon>
    </lineage>
</organism>
<dbReference type="SUPFAM" id="SSF53756">
    <property type="entry name" value="UDP-Glycosyltransferase/glycogen phosphorylase"/>
    <property type="match status" value="1"/>
</dbReference>
<evidence type="ECO:0000313" key="2">
    <source>
        <dbReference type="EMBL" id="SFI52347.1"/>
    </source>
</evidence>
<proteinExistence type="predicted"/>
<dbReference type="STRING" id="1144750.SAMN05443431_101148"/>
<gene>
    <name evidence="2" type="ORF">SAMN05443431_101148</name>
</gene>
<keyword evidence="3" id="KW-1185">Reference proteome</keyword>
<dbReference type="EMBL" id="FORM01000001">
    <property type="protein sequence ID" value="SFI52347.1"/>
    <property type="molecule type" value="Genomic_DNA"/>
</dbReference>
<evidence type="ECO:0000313" key="3">
    <source>
        <dbReference type="Proteomes" id="UP000199559"/>
    </source>
</evidence>
<dbReference type="Pfam" id="PF04101">
    <property type="entry name" value="Glyco_tran_28_C"/>
    <property type="match status" value="1"/>
</dbReference>
<accession>A0A1I3IWP4</accession>
<dbReference type="Proteomes" id="UP000199559">
    <property type="component" value="Unassembled WGS sequence"/>
</dbReference>